<evidence type="ECO:0000313" key="3">
    <source>
        <dbReference type="Proteomes" id="UP000623467"/>
    </source>
</evidence>
<comment type="caution">
    <text evidence="2">The sequence shown here is derived from an EMBL/GenBank/DDBJ whole genome shotgun (WGS) entry which is preliminary data.</text>
</comment>
<dbReference type="EMBL" id="JACAZH010000003">
    <property type="protein sequence ID" value="KAF7373773.1"/>
    <property type="molecule type" value="Genomic_DNA"/>
</dbReference>
<name>A0A8H6Z742_9AGAR</name>
<reference evidence="2" key="1">
    <citation type="submission" date="2020-05" db="EMBL/GenBank/DDBJ databases">
        <title>Mycena genomes resolve the evolution of fungal bioluminescence.</title>
        <authorList>
            <person name="Tsai I.J."/>
        </authorList>
    </citation>
    <scope>NUCLEOTIDE SEQUENCE</scope>
    <source>
        <strain evidence="2">160909Yilan</strain>
    </source>
</reference>
<gene>
    <name evidence="2" type="ORF">MSAN_00589000</name>
</gene>
<feature type="region of interest" description="Disordered" evidence="1">
    <location>
        <begin position="1"/>
        <end position="49"/>
    </location>
</feature>
<protein>
    <submittedName>
        <fullName evidence="2">Uncharacterized protein</fullName>
    </submittedName>
</protein>
<organism evidence="2 3">
    <name type="scientific">Mycena sanguinolenta</name>
    <dbReference type="NCBI Taxonomy" id="230812"/>
    <lineage>
        <taxon>Eukaryota</taxon>
        <taxon>Fungi</taxon>
        <taxon>Dikarya</taxon>
        <taxon>Basidiomycota</taxon>
        <taxon>Agaricomycotina</taxon>
        <taxon>Agaricomycetes</taxon>
        <taxon>Agaricomycetidae</taxon>
        <taxon>Agaricales</taxon>
        <taxon>Marasmiineae</taxon>
        <taxon>Mycenaceae</taxon>
        <taxon>Mycena</taxon>
    </lineage>
</organism>
<evidence type="ECO:0000313" key="2">
    <source>
        <dbReference type="EMBL" id="KAF7373773.1"/>
    </source>
</evidence>
<evidence type="ECO:0000256" key="1">
    <source>
        <dbReference type="SAM" id="MobiDB-lite"/>
    </source>
</evidence>
<accession>A0A8H6Z742</accession>
<dbReference type="AlphaFoldDB" id="A0A8H6Z742"/>
<proteinExistence type="predicted"/>
<keyword evidence="3" id="KW-1185">Reference proteome</keyword>
<dbReference type="Proteomes" id="UP000623467">
    <property type="component" value="Unassembled WGS sequence"/>
</dbReference>
<sequence>MPLNPSAPNGDATQPNRKPITDAKTVTKPALDHKPSFSTTTTAPRKVPSETAAVDRWPFSPSSHFRWTWTARAEVVEVDNGFLHFWILNDGYLAQLSTISDDL</sequence>